<reference evidence="2 3" key="1">
    <citation type="submission" date="2014-09" db="EMBL/GenBank/DDBJ databases">
        <title>Genome sequencing of Methyloceanibacter caenitepidi Gela4.</title>
        <authorList>
            <person name="Takeuchi M."/>
            <person name="Susumu S."/>
            <person name="Kamagata Y."/>
            <person name="Oshima K."/>
            <person name="Hattori M."/>
            <person name="Iwasaki W."/>
        </authorList>
    </citation>
    <scope>NUCLEOTIDE SEQUENCE [LARGE SCALE GENOMIC DNA]</scope>
    <source>
        <strain evidence="2 3">Gela4</strain>
    </source>
</reference>
<protein>
    <submittedName>
        <fullName evidence="2">Uncharacterized protein</fullName>
    </submittedName>
</protein>
<keyword evidence="3" id="KW-1185">Reference proteome</keyword>
<evidence type="ECO:0000313" key="2">
    <source>
        <dbReference type="EMBL" id="BAQ17710.1"/>
    </source>
</evidence>
<dbReference type="EMBL" id="AP014648">
    <property type="protein sequence ID" value="BAQ17710.1"/>
    <property type="molecule type" value="Genomic_DNA"/>
</dbReference>
<feature type="signal peptide" evidence="1">
    <location>
        <begin position="1"/>
        <end position="15"/>
    </location>
</feature>
<evidence type="ECO:0000313" key="3">
    <source>
        <dbReference type="Proteomes" id="UP000031643"/>
    </source>
</evidence>
<dbReference type="AlphaFoldDB" id="A0A0A8K472"/>
<evidence type="ECO:0000256" key="1">
    <source>
        <dbReference type="SAM" id="SignalP"/>
    </source>
</evidence>
<feature type="chain" id="PRO_5012090854" evidence="1">
    <location>
        <begin position="16"/>
        <end position="81"/>
    </location>
</feature>
<proteinExistence type="predicted"/>
<sequence>MFGATLAAFASSAMAYSSTVQGACRNDYKRFCSAHAIDDPGLRFCMDKAGKSLSRSCVVALINSGEVTKTRATQRWGHSFE</sequence>
<dbReference type="Proteomes" id="UP000031643">
    <property type="component" value="Chromosome"/>
</dbReference>
<dbReference type="HOGENOM" id="CLU_2569843_0_0_5"/>
<accession>A0A0A8K472</accession>
<dbReference type="KEGG" id="mcg:GL4_2269"/>
<name>A0A0A8K472_9HYPH</name>
<gene>
    <name evidence="2" type="ORF">GL4_2269</name>
</gene>
<organism evidence="2 3">
    <name type="scientific">Methyloceanibacter caenitepidi</name>
    <dbReference type="NCBI Taxonomy" id="1384459"/>
    <lineage>
        <taxon>Bacteria</taxon>
        <taxon>Pseudomonadati</taxon>
        <taxon>Pseudomonadota</taxon>
        <taxon>Alphaproteobacteria</taxon>
        <taxon>Hyphomicrobiales</taxon>
        <taxon>Hyphomicrobiaceae</taxon>
        <taxon>Methyloceanibacter</taxon>
    </lineage>
</organism>
<keyword evidence="1" id="KW-0732">Signal</keyword>